<gene>
    <name evidence="2" type="ORF">D4Q52_09040</name>
</gene>
<dbReference type="EMBL" id="QYYD01000007">
    <property type="protein sequence ID" value="RJF75879.1"/>
    <property type="molecule type" value="Genomic_DNA"/>
</dbReference>
<evidence type="ECO:0000313" key="2">
    <source>
        <dbReference type="EMBL" id="RJF75879.1"/>
    </source>
</evidence>
<dbReference type="Proteomes" id="UP000285523">
    <property type="component" value="Unassembled WGS sequence"/>
</dbReference>
<accession>A0A418VIC8</accession>
<comment type="caution">
    <text evidence="2">The sequence shown here is derived from an EMBL/GenBank/DDBJ whole genome shotgun (WGS) entry which is preliminary data.</text>
</comment>
<name>A0A418VIC8_RHOPL</name>
<evidence type="ECO:0000256" key="1">
    <source>
        <dbReference type="SAM" id="MobiDB-lite"/>
    </source>
</evidence>
<dbReference type="RefSeq" id="WP_119856206.1">
    <property type="nucleotide sequence ID" value="NZ_QYYD01000007.1"/>
</dbReference>
<dbReference type="OrthoDB" id="8138912at2"/>
<sequence>MTPSWSGWKQYPQGGRGNIEAPIGPGIYEVRRAVDGGMFAFDVVENLAMALAALQTRPKRLGWFGRRGGADLPELEYRFYPTRSWEHARLAADHMLSRRESWFNRAA</sequence>
<feature type="region of interest" description="Disordered" evidence="1">
    <location>
        <begin position="1"/>
        <end position="22"/>
    </location>
</feature>
<reference evidence="2 3" key="1">
    <citation type="submission" date="2018-09" db="EMBL/GenBank/DDBJ databases">
        <title>Draft genome sequence of Rhodopseudomonas palustris 2.1.18.</title>
        <authorList>
            <person name="Robertson S.L."/>
            <person name="Meyer T.E."/>
            <person name="Kyndt J.A."/>
        </authorList>
    </citation>
    <scope>NUCLEOTIDE SEQUENCE [LARGE SCALE GENOMIC DNA]</scope>
    <source>
        <strain evidence="2 3">2.1.18</strain>
    </source>
</reference>
<dbReference type="AlphaFoldDB" id="A0A418VIC8"/>
<proteinExistence type="predicted"/>
<evidence type="ECO:0000313" key="3">
    <source>
        <dbReference type="Proteomes" id="UP000285523"/>
    </source>
</evidence>
<organism evidence="2 3">
    <name type="scientific">Rhodopseudomonas palustris</name>
    <dbReference type="NCBI Taxonomy" id="1076"/>
    <lineage>
        <taxon>Bacteria</taxon>
        <taxon>Pseudomonadati</taxon>
        <taxon>Pseudomonadota</taxon>
        <taxon>Alphaproteobacteria</taxon>
        <taxon>Hyphomicrobiales</taxon>
        <taxon>Nitrobacteraceae</taxon>
        <taxon>Rhodopseudomonas</taxon>
    </lineage>
</organism>
<protein>
    <submittedName>
        <fullName evidence="2">Uncharacterized protein</fullName>
    </submittedName>
</protein>